<accession>A0A6A7AKR6</accession>
<evidence type="ECO:0000313" key="3">
    <source>
        <dbReference type="Proteomes" id="UP000799424"/>
    </source>
</evidence>
<feature type="non-terminal residue" evidence="2">
    <location>
        <position position="1"/>
    </location>
</feature>
<evidence type="ECO:0000313" key="2">
    <source>
        <dbReference type="EMBL" id="KAF2833871.1"/>
    </source>
</evidence>
<dbReference type="Gene3D" id="3.30.710.10">
    <property type="entry name" value="Potassium Channel Kv1.1, Chain A"/>
    <property type="match status" value="1"/>
</dbReference>
<dbReference type="PROSITE" id="PS50097">
    <property type="entry name" value="BTB"/>
    <property type="match status" value="1"/>
</dbReference>
<name>A0A6A7AKR6_9PLEO</name>
<proteinExistence type="predicted"/>
<dbReference type="PANTHER" id="PTHR47843:SF2">
    <property type="entry name" value="BTB DOMAIN-CONTAINING PROTEIN"/>
    <property type="match status" value="1"/>
</dbReference>
<reference evidence="2" key="1">
    <citation type="journal article" date="2020" name="Stud. Mycol.">
        <title>101 Dothideomycetes genomes: a test case for predicting lifestyles and emergence of pathogens.</title>
        <authorList>
            <person name="Haridas S."/>
            <person name="Albert R."/>
            <person name="Binder M."/>
            <person name="Bloem J."/>
            <person name="Labutti K."/>
            <person name="Salamov A."/>
            <person name="Andreopoulos B."/>
            <person name="Baker S."/>
            <person name="Barry K."/>
            <person name="Bills G."/>
            <person name="Bluhm B."/>
            <person name="Cannon C."/>
            <person name="Castanera R."/>
            <person name="Culley D."/>
            <person name="Daum C."/>
            <person name="Ezra D."/>
            <person name="Gonzalez J."/>
            <person name="Henrissat B."/>
            <person name="Kuo A."/>
            <person name="Liang C."/>
            <person name="Lipzen A."/>
            <person name="Lutzoni F."/>
            <person name="Magnuson J."/>
            <person name="Mondo S."/>
            <person name="Nolan M."/>
            <person name="Ohm R."/>
            <person name="Pangilinan J."/>
            <person name="Park H.-J."/>
            <person name="Ramirez L."/>
            <person name="Alfaro M."/>
            <person name="Sun H."/>
            <person name="Tritt A."/>
            <person name="Yoshinaga Y."/>
            <person name="Zwiers L.-H."/>
            <person name="Turgeon B."/>
            <person name="Goodwin S."/>
            <person name="Spatafora J."/>
            <person name="Crous P."/>
            <person name="Grigoriev I."/>
        </authorList>
    </citation>
    <scope>NUCLEOTIDE SEQUENCE</scope>
    <source>
        <strain evidence="2">CBS 113818</strain>
    </source>
</reference>
<dbReference type="SUPFAM" id="SSF54695">
    <property type="entry name" value="POZ domain"/>
    <property type="match status" value="1"/>
</dbReference>
<feature type="domain" description="BTB" evidence="1">
    <location>
        <begin position="8"/>
        <end position="70"/>
    </location>
</feature>
<dbReference type="CDD" id="cd18186">
    <property type="entry name" value="BTB_POZ_ZBTB_KLHL-like"/>
    <property type="match status" value="1"/>
</dbReference>
<evidence type="ECO:0000259" key="1">
    <source>
        <dbReference type="PROSITE" id="PS50097"/>
    </source>
</evidence>
<dbReference type="AlphaFoldDB" id="A0A6A7AKR6"/>
<dbReference type="Pfam" id="PF00651">
    <property type="entry name" value="BTB"/>
    <property type="match status" value="1"/>
</dbReference>
<dbReference type="PANTHER" id="PTHR47843">
    <property type="entry name" value="BTB DOMAIN-CONTAINING PROTEIN-RELATED"/>
    <property type="match status" value="1"/>
</dbReference>
<keyword evidence="3" id="KW-1185">Reference proteome</keyword>
<dbReference type="EMBL" id="MU006216">
    <property type="protein sequence ID" value="KAF2833871.1"/>
    <property type="molecule type" value="Genomic_DNA"/>
</dbReference>
<organism evidence="2 3">
    <name type="scientific">Ophiobolus disseminans</name>
    <dbReference type="NCBI Taxonomy" id="1469910"/>
    <lineage>
        <taxon>Eukaryota</taxon>
        <taxon>Fungi</taxon>
        <taxon>Dikarya</taxon>
        <taxon>Ascomycota</taxon>
        <taxon>Pezizomycotina</taxon>
        <taxon>Dothideomycetes</taxon>
        <taxon>Pleosporomycetidae</taxon>
        <taxon>Pleosporales</taxon>
        <taxon>Pleosporineae</taxon>
        <taxon>Phaeosphaeriaceae</taxon>
        <taxon>Ophiobolus</taxon>
    </lineage>
</organism>
<dbReference type="Proteomes" id="UP000799424">
    <property type="component" value="Unassembled WGS sequence"/>
</dbReference>
<protein>
    <recommendedName>
        <fullName evidence="1">BTB domain-containing protein</fullName>
    </recommendedName>
</protein>
<dbReference type="InterPro" id="IPR011333">
    <property type="entry name" value="SKP1/BTB/POZ_sf"/>
</dbReference>
<gene>
    <name evidence="2" type="ORF">CC86DRAFT_415861</name>
</gene>
<dbReference type="InterPro" id="IPR000210">
    <property type="entry name" value="BTB/POZ_dom"/>
</dbReference>
<dbReference type="OrthoDB" id="194443at2759"/>
<sequence length="174" mass="19568">SVAAQVGTFAVVEIGTTKKKYFIHRSLLEEHSEYFRKALNGPWIESQEGVVKLHDVDCGNFDIFVDWLYTCKCPQASDAWATKIDGRCVSYVTELTKVKCCAFGDRVLAPAFQTSAQAAIIQRFANGHELPSYETIIFAFAHLPLDSIVLTLLVDAHCQRYKEKYDCMDVCCDV</sequence>